<dbReference type="STRING" id="1912795.BK816_03035"/>
<gene>
    <name evidence="1" type="ORF">BK816_03035</name>
</gene>
<evidence type="ECO:0000313" key="1">
    <source>
        <dbReference type="EMBL" id="AOZ72394.1"/>
    </source>
</evidence>
<proteinExistence type="predicted"/>
<dbReference type="Proteomes" id="UP000176288">
    <property type="component" value="Chromosome"/>
</dbReference>
<keyword evidence="2" id="KW-1185">Reference proteome</keyword>
<accession>A0A1D9MJC0</accession>
<name>A0A1D9MJC0_9ACTO</name>
<dbReference type="AlphaFoldDB" id="A0A1D9MJC0"/>
<protein>
    <submittedName>
        <fullName evidence="1">Uncharacterized protein</fullName>
    </submittedName>
</protein>
<dbReference type="EMBL" id="CP017812">
    <property type="protein sequence ID" value="AOZ72394.1"/>
    <property type="molecule type" value="Genomic_DNA"/>
</dbReference>
<sequence>MLPADAHNGVDRKTPRTKPNVNKTVIKALRLILVCIFSPHFEKDSDKKMLSRFLVRKTQSEKGLRKNTSVEKSGLQTYAGALSWRPQ</sequence>
<dbReference type="KEGG" id="avu:BK816_03035"/>
<evidence type="ECO:0000313" key="2">
    <source>
        <dbReference type="Proteomes" id="UP000176288"/>
    </source>
</evidence>
<organism evidence="1 2">
    <name type="scientific">Boudabousia tangfeifanii</name>
    <dbReference type="NCBI Taxonomy" id="1912795"/>
    <lineage>
        <taxon>Bacteria</taxon>
        <taxon>Bacillati</taxon>
        <taxon>Actinomycetota</taxon>
        <taxon>Actinomycetes</taxon>
        <taxon>Actinomycetales</taxon>
        <taxon>Actinomycetaceae</taxon>
        <taxon>Boudabousia</taxon>
    </lineage>
</organism>
<reference evidence="1 2" key="1">
    <citation type="submission" date="2016-10" db="EMBL/GenBank/DDBJ databases">
        <title>Actinomyces aegypiusis sp. nov., isolated from the Aegypius monachus in Qinghai Tibet Plateau China.</title>
        <authorList>
            <person name="Wang Y."/>
        </authorList>
    </citation>
    <scope>NUCLEOTIDE SEQUENCE [LARGE SCALE GENOMIC DNA]</scope>
    <source>
        <strain evidence="1 2">VUL4_3</strain>
    </source>
</reference>